<feature type="transmembrane region" description="Helical" evidence="7">
    <location>
        <begin position="453"/>
        <end position="472"/>
    </location>
</feature>
<dbReference type="RefSeq" id="WP_205290830.1">
    <property type="nucleotide sequence ID" value="NZ_CP074406.1"/>
</dbReference>
<protein>
    <submittedName>
        <fullName evidence="8">Oligosaccharide flippase family protein</fullName>
    </submittedName>
</protein>
<feature type="transmembrane region" description="Helical" evidence="7">
    <location>
        <begin position="299"/>
        <end position="318"/>
    </location>
</feature>
<evidence type="ECO:0000256" key="5">
    <source>
        <dbReference type="ARBA" id="ARBA00022989"/>
    </source>
</evidence>
<dbReference type="GO" id="GO:0005886">
    <property type="term" value="C:plasma membrane"/>
    <property type="evidence" value="ECO:0007669"/>
    <property type="project" value="UniProtKB-SubCell"/>
</dbReference>
<organism evidence="8 9">
    <name type="scientific">Nocardioides faecalis</name>
    <dbReference type="NCBI Taxonomy" id="2803858"/>
    <lineage>
        <taxon>Bacteria</taxon>
        <taxon>Bacillati</taxon>
        <taxon>Actinomycetota</taxon>
        <taxon>Actinomycetes</taxon>
        <taxon>Propionibacteriales</taxon>
        <taxon>Nocardioidaceae</taxon>
        <taxon>Nocardioides</taxon>
    </lineage>
</organism>
<feature type="transmembrane region" description="Helical" evidence="7">
    <location>
        <begin position="338"/>
        <end position="358"/>
    </location>
</feature>
<evidence type="ECO:0000256" key="3">
    <source>
        <dbReference type="ARBA" id="ARBA00022475"/>
    </source>
</evidence>
<feature type="transmembrane region" description="Helical" evidence="7">
    <location>
        <begin position="365"/>
        <end position="383"/>
    </location>
</feature>
<comment type="similarity">
    <text evidence="2">Belongs to the polysaccharide synthase family.</text>
</comment>
<dbReference type="AlphaFoldDB" id="A0A939BXN7"/>
<dbReference type="Proteomes" id="UP000663791">
    <property type="component" value="Unassembled WGS sequence"/>
</dbReference>
<dbReference type="PANTHER" id="PTHR30250:SF10">
    <property type="entry name" value="LIPOPOLYSACCHARIDE BIOSYNTHESIS PROTEIN WZXC"/>
    <property type="match status" value="1"/>
</dbReference>
<feature type="transmembrane region" description="Helical" evidence="7">
    <location>
        <begin position="421"/>
        <end position="441"/>
    </location>
</feature>
<gene>
    <name evidence="8" type="ORF">JK386_06305</name>
</gene>
<evidence type="ECO:0000256" key="7">
    <source>
        <dbReference type="SAM" id="Phobius"/>
    </source>
</evidence>
<evidence type="ECO:0000256" key="1">
    <source>
        <dbReference type="ARBA" id="ARBA00004651"/>
    </source>
</evidence>
<feature type="transmembrane region" description="Helical" evidence="7">
    <location>
        <begin position="187"/>
        <end position="206"/>
    </location>
</feature>
<feature type="transmembrane region" description="Helical" evidence="7">
    <location>
        <begin position="94"/>
        <end position="117"/>
    </location>
</feature>
<reference evidence="8" key="1">
    <citation type="submission" date="2021-01" db="EMBL/GenBank/DDBJ databases">
        <title>Novel species in genus Nocardioides.</title>
        <authorList>
            <person name="Zhang G."/>
        </authorList>
    </citation>
    <scope>NUCLEOTIDE SEQUENCE</scope>
    <source>
        <strain evidence="8">Zg-536</strain>
    </source>
</reference>
<comment type="subcellular location">
    <subcellularLocation>
        <location evidence="1">Cell membrane</location>
        <topology evidence="1">Multi-pass membrane protein</topology>
    </subcellularLocation>
</comment>
<keyword evidence="3" id="KW-1003">Cell membrane</keyword>
<keyword evidence="6 7" id="KW-0472">Membrane</keyword>
<feature type="transmembrane region" description="Helical" evidence="7">
    <location>
        <begin position="389"/>
        <end position="409"/>
    </location>
</feature>
<proteinExistence type="inferred from homology"/>
<keyword evidence="5 7" id="KW-1133">Transmembrane helix</keyword>
<accession>A0A939BXN7</accession>
<feature type="transmembrane region" description="Helical" evidence="7">
    <location>
        <begin position="41"/>
        <end position="65"/>
    </location>
</feature>
<evidence type="ECO:0000313" key="9">
    <source>
        <dbReference type="Proteomes" id="UP000663791"/>
    </source>
</evidence>
<dbReference type="EMBL" id="JAERTX010000005">
    <property type="protein sequence ID" value="MBM9459508.1"/>
    <property type="molecule type" value="Genomic_DNA"/>
</dbReference>
<dbReference type="PANTHER" id="PTHR30250">
    <property type="entry name" value="PST FAMILY PREDICTED COLANIC ACID TRANSPORTER"/>
    <property type="match status" value="1"/>
</dbReference>
<dbReference type="Pfam" id="PF13440">
    <property type="entry name" value="Polysacc_synt_3"/>
    <property type="match status" value="1"/>
</dbReference>
<feature type="transmembrane region" description="Helical" evidence="7">
    <location>
        <begin position="218"/>
        <end position="246"/>
    </location>
</feature>
<evidence type="ECO:0000256" key="2">
    <source>
        <dbReference type="ARBA" id="ARBA00007430"/>
    </source>
</evidence>
<feature type="transmembrane region" description="Helical" evidence="7">
    <location>
        <begin position="266"/>
        <end position="287"/>
    </location>
</feature>
<keyword evidence="9" id="KW-1185">Reference proteome</keyword>
<dbReference type="InterPro" id="IPR050833">
    <property type="entry name" value="Poly_Biosynth_Transport"/>
</dbReference>
<sequence>MTADTSAGTSAGTPAGGAEGVTRGAGWLGLGAGVVKAVQTVVLLLLAALLAPSAIGVLAIGALVLNVTTALTDLGSSTALVHWRGDAERAARSALSLAVGLAVAITAAMWFAAPAVAHVLNAGELGSDVLRGLMLCLPMYAVAGVSQELLRRELAFKRRVLPDIVGALSGGVLSVTLALLGHGAMSLVIGQLVQAALVMVLCWAMRPAVRPGWRGSDVAALISYGGHLAGANLLTLLMLNVDYLVVAHELGAFSLGVYSMAFRLAYMPYLLVAVVIAGAAFAHLCRLRGAAVGAAVGEVAARMTVLLVPLYLGVVLLAPQLELLGAQWAAGVRPLRWLAVYGLVLSLLHLGLIALNAVGRTRDSFWLGGLHLALLTALLVTFVGRGVEAVAVAQVVAGLATLLVTLPVLARRIQGLDPRRWLGATRAVLAGAAAMTTVVLLAEALLPWTRVSYPGLALVGSAAVTTYLAVVLRLDQDALIPRLPALRRMR</sequence>
<evidence type="ECO:0000313" key="8">
    <source>
        <dbReference type="EMBL" id="MBM9459508.1"/>
    </source>
</evidence>
<comment type="caution">
    <text evidence="8">The sequence shown here is derived from an EMBL/GenBank/DDBJ whole genome shotgun (WGS) entry which is preliminary data.</text>
</comment>
<evidence type="ECO:0000256" key="6">
    <source>
        <dbReference type="ARBA" id="ARBA00023136"/>
    </source>
</evidence>
<evidence type="ECO:0000256" key="4">
    <source>
        <dbReference type="ARBA" id="ARBA00022692"/>
    </source>
</evidence>
<keyword evidence="4 7" id="KW-0812">Transmembrane</keyword>
<name>A0A939BXN7_9ACTN</name>